<dbReference type="Proteomes" id="UP000789860">
    <property type="component" value="Unassembled WGS sequence"/>
</dbReference>
<feature type="non-terminal residue" evidence="1">
    <location>
        <position position="1"/>
    </location>
</feature>
<evidence type="ECO:0000313" key="2">
    <source>
        <dbReference type="Proteomes" id="UP000789860"/>
    </source>
</evidence>
<keyword evidence="2" id="KW-1185">Reference proteome</keyword>
<reference evidence="1" key="1">
    <citation type="submission" date="2021-06" db="EMBL/GenBank/DDBJ databases">
        <authorList>
            <person name="Kallberg Y."/>
            <person name="Tangrot J."/>
            <person name="Rosling A."/>
        </authorList>
    </citation>
    <scope>NUCLEOTIDE SEQUENCE</scope>
    <source>
        <strain evidence="1">AU212A</strain>
    </source>
</reference>
<dbReference type="EMBL" id="CAJVPM010036731">
    <property type="protein sequence ID" value="CAG8693529.1"/>
    <property type="molecule type" value="Genomic_DNA"/>
</dbReference>
<accession>A0ACA9PCV9</accession>
<protein>
    <submittedName>
        <fullName evidence="1">3741_t:CDS:1</fullName>
    </submittedName>
</protein>
<comment type="caution">
    <text evidence="1">The sequence shown here is derived from an EMBL/GenBank/DDBJ whole genome shotgun (WGS) entry which is preliminary data.</text>
</comment>
<name>A0ACA9PCV9_9GLOM</name>
<organism evidence="1 2">
    <name type="scientific">Scutellospora calospora</name>
    <dbReference type="NCBI Taxonomy" id="85575"/>
    <lineage>
        <taxon>Eukaryota</taxon>
        <taxon>Fungi</taxon>
        <taxon>Fungi incertae sedis</taxon>
        <taxon>Mucoromycota</taxon>
        <taxon>Glomeromycotina</taxon>
        <taxon>Glomeromycetes</taxon>
        <taxon>Diversisporales</taxon>
        <taxon>Gigasporaceae</taxon>
        <taxon>Scutellospora</taxon>
    </lineage>
</organism>
<sequence>RTSMNDQTVVSNQLSPIETSICGAVAGAVSRLVASPLDVVKIRLQLQTGISTFGLTSKQQVSQSKIIGRKYNGMLHAISMIIREEGIRGLWKGNLSAEYLYLSY</sequence>
<gene>
    <name evidence="1" type="ORF">SCALOS_LOCUS10224</name>
</gene>
<evidence type="ECO:0000313" key="1">
    <source>
        <dbReference type="EMBL" id="CAG8693529.1"/>
    </source>
</evidence>
<feature type="non-terminal residue" evidence="1">
    <location>
        <position position="104"/>
    </location>
</feature>
<proteinExistence type="predicted"/>